<accession>A0AAE3FZZ6</accession>
<evidence type="ECO:0000256" key="4">
    <source>
        <dbReference type="ARBA" id="ARBA00022475"/>
    </source>
</evidence>
<evidence type="ECO:0000256" key="5">
    <source>
        <dbReference type="ARBA" id="ARBA00022519"/>
    </source>
</evidence>
<protein>
    <submittedName>
        <fullName evidence="13">General secretion pathway protein C</fullName>
    </submittedName>
</protein>
<evidence type="ECO:0000256" key="6">
    <source>
        <dbReference type="ARBA" id="ARBA00022692"/>
    </source>
</evidence>
<evidence type="ECO:0000256" key="2">
    <source>
        <dbReference type="ARBA" id="ARBA00007986"/>
    </source>
</evidence>
<dbReference type="SUPFAM" id="SSF50156">
    <property type="entry name" value="PDZ domain-like"/>
    <property type="match status" value="1"/>
</dbReference>
<keyword evidence="7" id="KW-0653">Protein transport</keyword>
<keyword evidence="9 11" id="KW-0472">Membrane</keyword>
<dbReference type="Gene3D" id="2.30.30.830">
    <property type="match status" value="1"/>
</dbReference>
<dbReference type="InterPro" id="IPR036034">
    <property type="entry name" value="PDZ_sf"/>
</dbReference>
<keyword evidence="14" id="KW-1185">Reference proteome</keyword>
<dbReference type="EMBL" id="JALJXV010000001">
    <property type="protein sequence ID" value="MCP1673030.1"/>
    <property type="molecule type" value="Genomic_DNA"/>
</dbReference>
<dbReference type="Pfam" id="PF11356">
    <property type="entry name" value="T2SSC"/>
    <property type="match status" value="1"/>
</dbReference>
<feature type="transmembrane region" description="Helical" evidence="11">
    <location>
        <begin position="21"/>
        <end position="44"/>
    </location>
</feature>
<feature type="compositionally biased region" description="Low complexity" evidence="10">
    <location>
        <begin position="56"/>
        <end position="70"/>
    </location>
</feature>
<evidence type="ECO:0000256" key="1">
    <source>
        <dbReference type="ARBA" id="ARBA00004533"/>
    </source>
</evidence>
<evidence type="ECO:0000259" key="12">
    <source>
        <dbReference type="Pfam" id="PF11356"/>
    </source>
</evidence>
<evidence type="ECO:0000313" key="14">
    <source>
        <dbReference type="Proteomes" id="UP001205843"/>
    </source>
</evidence>
<comment type="similarity">
    <text evidence="2">Belongs to the GSP C family.</text>
</comment>
<sequence>MQGISTAVRSALSGTGSRVGVVAGTVVLVVALAYTLAELTWQLLPVEQSAAPPPAARQESPSSSSDRPSAGDTVAALRLFGAPGALNGGSVRQIPVDAPDTRLNLTLRGVLYDPGDQLARVIIATGGRNEDVYRVGDELTGGATIDAIMQDRVILLREGRHETLRLPEDQIRGGTPVALDTLPGGAPEISEDNVGIDDAGTGMDDDMRQTLLQNPDDFTRYVQPQPYMVDGEFRGFRLQAGSDPQVMQSVGLEAGDIVTEINGQLLDNPQVGIATLRDAAEQNRLDLTILRDGATRTITIEFDN</sequence>
<comment type="subcellular location">
    <subcellularLocation>
        <location evidence="1">Cell inner membrane</location>
    </subcellularLocation>
</comment>
<evidence type="ECO:0000256" key="7">
    <source>
        <dbReference type="ARBA" id="ARBA00022927"/>
    </source>
</evidence>
<organism evidence="13 14">
    <name type="scientific">Natronocella acetinitrilica</name>
    <dbReference type="NCBI Taxonomy" id="414046"/>
    <lineage>
        <taxon>Bacteria</taxon>
        <taxon>Pseudomonadati</taxon>
        <taxon>Pseudomonadota</taxon>
        <taxon>Gammaproteobacteria</taxon>
        <taxon>Chromatiales</taxon>
        <taxon>Ectothiorhodospiraceae</taxon>
        <taxon>Natronocella</taxon>
    </lineage>
</organism>
<reference evidence="13" key="1">
    <citation type="submission" date="2022-03" db="EMBL/GenBank/DDBJ databases">
        <title>Genomic Encyclopedia of Type Strains, Phase III (KMG-III): the genomes of soil and plant-associated and newly described type strains.</title>
        <authorList>
            <person name="Whitman W."/>
        </authorList>
    </citation>
    <scope>NUCLEOTIDE SEQUENCE</scope>
    <source>
        <strain evidence="13">ANL 6-2</strain>
    </source>
</reference>
<evidence type="ECO:0000256" key="11">
    <source>
        <dbReference type="SAM" id="Phobius"/>
    </source>
</evidence>
<evidence type="ECO:0000256" key="8">
    <source>
        <dbReference type="ARBA" id="ARBA00022989"/>
    </source>
</evidence>
<dbReference type="Proteomes" id="UP001205843">
    <property type="component" value="Unassembled WGS sequence"/>
</dbReference>
<dbReference type="GO" id="GO:0005886">
    <property type="term" value="C:plasma membrane"/>
    <property type="evidence" value="ECO:0007669"/>
    <property type="project" value="UniProtKB-SubCell"/>
</dbReference>
<keyword evidence="6 11" id="KW-0812">Transmembrane</keyword>
<keyword evidence="4" id="KW-1003">Cell membrane</keyword>
<dbReference type="Gene3D" id="2.30.42.10">
    <property type="match status" value="1"/>
</dbReference>
<evidence type="ECO:0000256" key="9">
    <source>
        <dbReference type="ARBA" id="ARBA00023136"/>
    </source>
</evidence>
<evidence type="ECO:0000256" key="3">
    <source>
        <dbReference type="ARBA" id="ARBA00022448"/>
    </source>
</evidence>
<comment type="caution">
    <text evidence="13">The sequence shown here is derived from an EMBL/GenBank/DDBJ whole genome shotgun (WGS) entry which is preliminary data.</text>
</comment>
<name>A0AAE3FZZ6_9GAMM</name>
<evidence type="ECO:0000256" key="10">
    <source>
        <dbReference type="SAM" id="MobiDB-lite"/>
    </source>
</evidence>
<dbReference type="InterPro" id="IPR001639">
    <property type="entry name" value="T2SS_protein-GspC"/>
</dbReference>
<dbReference type="RefSeq" id="WP_253472690.1">
    <property type="nucleotide sequence ID" value="NZ_JALJXV010000001.1"/>
</dbReference>
<dbReference type="GO" id="GO:0015628">
    <property type="term" value="P:protein secretion by the type II secretion system"/>
    <property type="evidence" value="ECO:0007669"/>
    <property type="project" value="InterPro"/>
</dbReference>
<evidence type="ECO:0000313" key="13">
    <source>
        <dbReference type="EMBL" id="MCP1673030.1"/>
    </source>
</evidence>
<keyword evidence="8 11" id="KW-1133">Transmembrane helix</keyword>
<feature type="region of interest" description="Disordered" evidence="10">
    <location>
        <begin position="51"/>
        <end position="71"/>
    </location>
</feature>
<gene>
    <name evidence="13" type="ORF">J2T57_000122</name>
</gene>
<keyword evidence="5" id="KW-0997">Cell inner membrane</keyword>
<keyword evidence="3" id="KW-0813">Transport</keyword>
<dbReference type="InterPro" id="IPR024961">
    <property type="entry name" value="T2SS_GspC_N"/>
</dbReference>
<dbReference type="AlphaFoldDB" id="A0AAE3FZZ6"/>
<dbReference type="GO" id="GO:0015627">
    <property type="term" value="C:type II protein secretion system complex"/>
    <property type="evidence" value="ECO:0007669"/>
    <property type="project" value="InterPro"/>
</dbReference>
<dbReference type="NCBIfam" id="TIGR01713">
    <property type="entry name" value="typeII_sec_gspC"/>
    <property type="match status" value="1"/>
</dbReference>
<feature type="domain" description="Type II secretion system protein GspC N-terminal" evidence="12">
    <location>
        <begin position="27"/>
        <end position="166"/>
    </location>
</feature>
<proteinExistence type="inferred from homology"/>